<dbReference type="EMBL" id="UGGT01000002">
    <property type="protein sequence ID" value="STO91571.1"/>
    <property type="molecule type" value="Genomic_DNA"/>
</dbReference>
<dbReference type="RefSeq" id="WP_058393321.1">
    <property type="nucleotide sequence ID" value="NZ_UGGT01000002.1"/>
</dbReference>
<reference evidence="1 2" key="1">
    <citation type="submission" date="2018-06" db="EMBL/GenBank/DDBJ databases">
        <authorList>
            <consortium name="Pathogen Informatics"/>
            <person name="Doyle S."/>
        </authorList>
    </citation>
    <scope>NUCLEOTIDE SEQUENCE [LARGE SCALE GENOMIC DNA]</scope>
    <source>
        <strain evidence="1 2">NCTC11370</strain>
    </source>
</reference>
<organism evidence="1 2">
    <name type="scientific">Fluoribacter dumoffii</name>
    <dbReference type="NCBI Taxonomy" id="463"/>
    <lineage>
        <taxon>Bacteria</taxon>
        <taxon>Pseudomonadati</taxon>
        <taxon>Pseudomonadota</taxon>
        <taxon>Gammaproteobacteria</taxon>
        <taxon>Legionellales</taxon>
        <taxon>Legionellaceae</taxon>
        <taxon>Fluoribacter</taxon>
    </lineage>
</organism>
<keyword evidence="2" id="KW-1185">Reference proteome</keyword>
<dbReference type="Proteomes" id="UP000254554">
    <property type="component" value="Unassembled WGS sequence"/>
</dbReference>
<name>A0A377ITN6_9GAMM</name>
<gene>
    <name evidence="1" type="ORF">NCTC11370_03549</name>
</gene>
<protein>
    <submittedName>
        <fullName evidence="1">Uncharacterized protein</fullName>
    </submittedName>
</protein>
<evidence type="ECO:0000313" key="2">
    <source>
        <dbReference type="Proteomes" id="UP000254554"/>
    </source>
</evidence>
<sequence>MIRYFKYARDLKEVIKFKQLLKEFCKFQDDVEKEYLKRNRDFGFYSPREVQVLIQIKCNDKNPAKYGPWGAAEQPTHLRV</sequence>
<proteinExistence type="predicted"/>
<accession>A0A377ITN6</accession>
<dbReference type="AlphaFoldDB" id="A0A377ITN6"/>
<evidence type="ECO:0000313" key="1">
    <source>
        <dbReference type="EMBL" id="STO91571.1"/>
    </source>
</evidence>